<organism evidence="1 2">
    <name type="scientific">Acidihalobacter yilgarnensis</name>
    <dbReference type="NCBI Taxonomy" id="2819280"/>
    <lineage>
        <taxon>Bacteria</taxon>
        <taxon>Pseudomonadati</taxon>
        <taxon>Pseudomonadota</taxon>
        <taxon>Gammaproteobacteria</taxon>
        <taxon>Chromatiales</taxon>
        <taxon>Ectothiorhodospiraceae</taxon>
        <taxon>Acidihalobacter</taxon>
    </lineage>
</organism>
<evidence type="ECO:0000313" key="1">
    <source>
        <dbReference type="EMBL" id="AOU96633.1"/>
    </source>
</evidence>
<keyword evidence="2" id="KW-1185">Reference proteome</keyword>
<dbReference type="EMBL" id="CP017415">
    <property type="protein sequence ID" value="AOU96633.1"/>
    <property type="molecule type" value="Genomic_DNA"/>
</dbReference>
<sequence length="211" mass="25157">MSWAQNSAANLLPLSIEQSRLAVALKEWLYTGDMYDLEEPVETCELCEHPDIRYQFKIINRHNGNEMLVGSECINKFGISATDELGNVLDREGSRRRVNRDRRFLVNEARKRRMINTLVALSAVEEEFDINSFISYVLDRDAFTPNQLALLFWRFDQREIEYSPRDFKIVIRRDREKNQLRQMEDWKIQKLWASMSTSQRTWVRRNTNYEP</sequence>
<dbReference type="Proteomes" id="UP000095401">
    <property type="component" value="Chromosome"/>
</dbReference>
<reference evidence="2" key="1">
    <citation type="submission" date="2016-09" db="EMBL/GenBank/DDBJ databases">
        <title>Acidihalobacter prosperus F5.</title>
        <authorList>
            <person name="Khaleque H.N."/>
            <person name="Ramsay J.P."/>
            <person name="Kaksonen A.H."/>
            <person name="Boxall N.J."/>
            <person name="Watkin E.L.J."/>
        </authorList>
    </citation>
    <scope>NUCLEOTIDE SEQUENCE [LARGE SCALE GENOMIC DNA]</scope>
    <source>
        <strain evidence="2">F5</strain>
    </source>
</reference>
<accession>A0A1D8IJM2</accession>
<proteinExistence type="predicted"/>
<dbReference type="RefSeq" id="WP_070077027.1">
    <property type="nucleotide sequence ID" value="NZ_CP017415.1"/>
</dbReference>
<dbReference type="AlphaFoldDB" id="A0A1D8IJM2"/>
<protein>
    <submittedName>
        <fullName evidence="1">Uncharacterized protein</fullName>
    </submittedName>
</protein>
<evidence type="ECO:0000313" key="2">
    <source>
        <dbReference type="Proteomes" id="UP000095401"/>
    </source>
</evidence>
<name>A0A1D8IJM2_9GAMM</name>
<gene>
    <name evidence="1" type="ORF">BI364_00100</name>
</gene>
<dbReference type="KEGG" id="aprs:BI364_00100"/>